<dbReference type="InterPro" id="IPR009072">
    <property type="entry name" value="Histone-fold"/>
</dbReference>
<dbReference type="GO" id="GO:0000978">
    <property type="term" value="F:RNA polymerase II cis-regulatory region sequence-specific DNA binding"/>
    <property type="evidence" value="ECO:0007669"/>
    <property type="project" value="TreeGrafter"/>
</dbReference>
<dbReference type="EMBL" id="VOIH02000006">
    <property type="protein sequence ID" value="KAF3443243.1"/>
    <property type="molecule type" value="Genomic_DNA"/>
</dbReference>
<dbReference type="Pfam" id="PF00808">
    <property type="entry name" value="CBFD_NFYB_HMF"/>
    <property type="match status" value="1"/>
</dbReference>
<dbReference type="GO" id="GO:0016602">
    <property type="term" value="C:CCAAT-binding factor complex"/>
    <property type="evidence" value="ECO:0007669"/>
    <property type="project" value="InterPro"/>
</dbReference>
<feature type="domain" description="Transcription factor CBF/NF-Y/archaeal histone" evidence="4">
    <location>
        <begin position="26"/>
        <end position="76"/>
    </location>
</feature>
<dbReference type="AlphaFoldDB" id="A0A8K0MEK8"/>
<dbReference type="Gene3D" id="1.10.20.10">
    <property type="entry name" value="Histone, subunit A"/>
    <property type="match status" value="1"/>
</dbReference>
<gene>
    <name evidence="5" type="ORF">FNV43_RR12925</name>
</gene>
<protein>
    <recommendedName>
        <fullName evidence="4">Transcription factor CBF/NF-Y/archaeal histone domain-containing protein</fullName>
    </recommendedName>
</protein>
<comment type="similarity">
    <text evidence="1">Belongs to the NFYB/HAP3 subunit family.</text>
</comment>
<comment type="caution">
    <text evidence="5">The sequence shown here is derived from an EMBL/GenBank/DDBJ whole genome shotgun (WGS) entry which is preliminary data.</text>
</comment>
<evidence type="ECO:0000256" key="3">
    <source>
        <dbReference type="ARBA" id="ARBA00023163"/>
    </source>
</evidence>
<dbReference type="GO" id="GO:0001228">
    <property type="term" value="F:DNA-binding transcription activator activity, RNA polymerase II-specific"/>
    <property type="evidence" value="ECO:0007669"/>
    <property type="project" value="InterPro"/>
</dbReference>
<dbReference type="GO" id="GO:0046982">
    <property type="term" value="F:protein heterodimerization activity"/>
    <property type="evidence" value="ECO:0007669"/>
    <property type="project" value="InterPro"/>
</dbReference>
<dbReference type="PANTHER" id="PTHR11064:SF189">
    <property type="entry name" value="NUCLEAR TRANSCRIPTION FACTOR Y SUBUNIT B-2"/>
    <property type="match status" value="1"/>
</dbReference>
<keyword evidence="2" id="KW-0805">Transcription regulation</keyword>
<name>A0A8K0MEK8_9ROSA</name>
<dbReference type="PANTHER" id="PTHR11064">
    <property type="entry name" value="CCAAT-BINDING TRANSCRIPTION FACTOR-RELATED"/>
    <property type="match status" value="1"/>
</dbReference>
<evidence type="ECO:0000256" key="1">
    <source>
        <dbReference type="ARBA" id="ARBA00009053"/>
    </source>
</evidence>
<dbReference type="SUPFAM" id="SSF47113">
    <property type="entry name" value="Histone-fold"/>
    <property type="match status" value="1"/>
</dbReference>
<evidence type="ECO:0000313" key="5">
    <source>
        <dbReference type="EMBL" id="KAF3443243.1"/>
    </source>
</evidence>
<proteinExistence type="inferred from homology"/>
<dbReference type="InterPro" id="IPR003958">
    <property type="entry name" value="CBFA_NFYB_domain"/>
</dbReference>
<dbReference type="Proteomes" id="UP000796880">
    <property type="component" value="Unassembled WGS sequence"/>
</dbReference>
<dbReference type="OrthoDB" id="386949at2759"/>
<sequence length="194" mass="20084">MVDSDNESGGHNNGGELSTCEQDMLLSIANVSRIMKKTLLANAKISKDAKEIVQECVSEFIASITDEASDKCQIKKEADCDYVSGWLLGKGPGSPVGGVRPGSLVWGVIGGIRAFIHPEVCRRRRRAFKGGGLRLPESGVGGMTGEPNRGYYTHGCGGTAMESGGSGGAVSSGGGYNGVDGMYGGGMMIGHHQG</sequence>
<evidence type="ECO:0000256" key="2">
    <source>
        <dbReference type="ARBA" id="ARBA00023015"/>
    </source>
</evidence>
<reference evidence="5" key="1">
    <citation type="submission" date="2020-03" db="EMBL/GenBank/DDBJ databases">
        <title>A high-quality chromosome-level genome assembly of a woody plant with both climbing and erect habits, Rhamnella rubrinervis.</title>
        <authorList>
            <person name="Lu Z."/>
            <person name="Yang Y."/>
            <person name="Zhu X."/>
            <person name="Sun Y."/>
        </authorList>
    </citation>
    <scope>NUCLEOTIDE SEQUENCE</scope>
    <source>
        <strain evidence="5">BYM</strain>
        <tissue evidence="5">Leaf</tissue>
    </source>
</reference>
<evidence type="ECO:0000259" key="4">
    <source>
        <dbReference type="Pfam" id="PF00808"/>
    </source>
</evidence>
<dbReference type="CDD" id="cd22907">
    <property type="entry name" value="HFD_NFYB"/>
    <property type="match status" value="1"/>
</dbReference>
<evidence type="ECO:0000313" key="6">
    <source>
        <dbReference type="Proteomes" id="UP000796880"/>
    </source>
</evidence>
<keyword evidence="3" id="KW-0804">Transcription</keyword>
<dbReference type="InterPro" id="IPR027113">
    <property type="entry name" value="Transc_fact_NFYB/HAP3"/>
</dbReference>
<organism evidence="5 6">
    <name type="scientific">Rhamnella rubrinervis</name>
    <dbReference type="NCBI Taxonomy" id="2594499"/>
    <lineage>
        <taxon>Eukaryota</taxon>
        <taxon>Viridiplantae</taxon>
        <taxon>Streptophyta</taxon>
        <taxon>Embryophyta</taxon>
        <taxon>Tracheophyta</taxon>
        <taxon>Spermatophyta</taxon>
        <taxon>Magnoliopsida</taxon>
        <taxon>eudicotyledons</taxon>
        <taxon>Gunneridae</taxon>
        <taxon>Pentapetalae</taxon>
        <taxon>rosids</taxon>
        <taxon>fabids</taxon>
        <taxon>Rosales</taxon>
        <taxon>Rhamnaceae</taxon>
        <taxon>rhamnoid group</taxon>
        <taxon>Rhamneae</taxon>
        <taxon>Rhamnella</taxon>
    </lineage>
</organism>
<accession>A0A8K0MEK8</accession>
<keyword evidence="6" id="KW-1185">Reference proteome</keyword>